<dbReference type="InterPro" id="IPR006595">
    <property type="entry name" value="CTLH_C"/>
</dbReference>
<evidence type="ECO:0000259" key="1">
    <source>
        <dbReference type="PROSITE" id="PS50897"/>
    </source>
</evidence>
<feature type="non-terminal residue" evidence="2">
    <location>
        <position position="118"/>
    </location>
</feature>
<dbReference type="GO" id="GO:0034657">
    <property type="term" value="C:GID complex"/>
    <property type="evidence" value="ECO:0007669"/>
    <property type="project" value="TreeGrafter"/>
</dbReference>
<dbReference type="InterPro" id="IPR024964">
    <property type="entry name" value="CTLH/CRA"/>
</dbReference>
<dbReference type="GO" id="GO:0043161">
    <property type="term" value="P:proteasome-mediated ubiquitin-dependent protein catabolic process"/>
    <property type="evidence" value="ECO:0007669"/>
    <property type="project" value="InterPro"/>
</dbReference>
<dbReference type="EMBL" id="GECZ01022921">
    <property type="protein sequence ID" value="JAS46848.1"/>
    <property type="molecule type" value="Transcribed_RNA"/>
</dbReference>
<feature type="domain" description="CTLH" evidence="1">
    <location>
        <begin position="80"/>
        <end position="118"/>
    </location>
</feature>
<sequence>LLSDHREIHINISKLGKSIDKNFMVDFATVTRFDAFSAPEKINLLNRVICEHFYRMGLKDVADEFAQEASIDCSDIDQKPFLELNYILDSLKNRDLDPALIWAEEHREELDNQNSALE</sequence>
<gene>
    <name evidence="2" type="ORF">g.6675</name>
</gene>
<dbReference type="InterPro" id="IPR006594">
    <property type="entry name" value="LisH"/>
</dbReference>
<dbReference type="GO" id="GO:0005634">
    <property type="term" value="C:nucleus"/>
    <property type="evidence" value="ECO:0007669"/>
    <property type="project" value="TreeGrafter"/>
</dbReference>
<dbReference type="GO" id="GO:0005737">
    <property type="term" value="C:cytoplasm"/>
    <property type="evidence" value="ECO:0007669"/>
    <property type="project" value="TreeGrafter"/>
</dbReference>
<dbReference type="GO" id="GO:0004842">
    <property type="term" value="F:ubiquitin-protein transferase activity"/>
    <property type="evidence" value="ECO:0007669"/>
    <property type="project" value="InterPro"/>
</dbReference>
<reference evidence="2" key="1">
    <citation type="submission" date="2015-11" db="EMBL/GenBank/DDBJ databases">
        <title>De novo transcriptome assembly of four potential Pierce s Disease insect vectors from Arizona vineyards.</title>
        <authorList>
            <person name="Tassone E.E."/>
        </authorList>
    </citation>
    <scope>NUCLEOTIDE SEQUENCE</scope>
</reference>
<dbReference type="PANTHER" id="PTHR12170">
    <property type="entry name" value="MACROPHAGE ERYTHROBLAST ATTACHER-RELATED"/>
    <property type="match status" value="1"/>
</dbReference>
<protein>
    <recommendedName>
        <fullName evidence="1">CTLH domain-containing protein</fullName>
    </recommendedName>
</protein>
<accession>A0A1B6F9E3</accession>
<dbReference type="PANTHER" id="PTHR12170:SF3">
    <property type="entry name" value="GH10162P"/>
    <property type="match status" value="1"/>
</dbReference>
<evidence type="ECO:0000313" key="2">
    <source>
        <dbReference type="EMBL" id="JAS46848.1"/>
    </source>
</evidence>
<proteinExistence type="predicted"/>
<dbReference type="PROSITE" id="PS50897">
    <property type="entry name" value="CTLH"/>
    <property type="match status" value="1"/>
</dbReference>
<dbReference type="InterPro" id="IPR045098">
    <property type="entry name" value="Fyv10_fam"/>
</dbReference>
<name>A0A1B6F9E3_9HEMI</name>
<feature type="non-terminal residue" evidence="2">
    <location>
        <position position="1"/>
    </location>
</feature>
<dbReference type="PROSITE" id="PS50896">
    <property type="entry name" value="LISH"/>
    <property type="match status" value="1"/>
</dbReference>
<organism evidence="2">
    <name type="scientific">Cuerna arida</name>
    <dbReference type="NCBI Taxonomy" id="1464854"/>
    <lineage>
        <taxon>Eukaryota</taxon>
        <taxon>Metazoa</taxon>
        <taxon>Ecdysozoa</taxon>
        <taxon>Arthropoda</taxon>
        <taxon>Hexapoda</taxon>
        <taxon>Insecta</taxon>
        <taxon>Pterygota</taxon>
        <taxon>Neoptera</taxon>
        <taxon>Paraneoptera</taxon>
        <taxon>Hemiptera</taxon>
        <taxon>Auchenorrhyncha</taxon>
        <taxon>Membracoidea</taxon>
        <taxon>Cicadellidae</taxon>
        <taxon>Cicadellinae</taxon>
        <taxon>Proconiini</taxon>
        <taxon>Cuerna</taxon>
    </lineage>
</organism>
<dbReference type="AlphaFoldDB" id="A0A1B6F9E3"/>
<dbReference type="Pfam" id="PF10607">
    <property type="entry name" value="CTLH"/>
    <property type="match status" value="1"/>
</dbReference>
<dbReference type="SMART" id="SM00667">
    <property type="entry name" value="LisH"/>
    <property type="match status" value="1"/>
</dbReference>